<evidence type="ECO:0000259" key="4">
    <source>
        <dbReference type="PROSITE" id="PS01124"/>
    </source>
</evidence>
<dbReference type="RefSeq" id="WP_130392509.1">
    <property type="nucleotide sequence ID" value="NZ_SGXM01000004.1"/>
</dbReference>
<feature type="domain" description="HTH araC/xylS-type" evidence="4">
    <location>
        <begin position="201"/>
        <end position="299"/>
    </location>
</feature>
<dbReference type="Proteomes" id="UP000291078">
    <property type="component" value="Unassembled WGS sequence"/>
</dbReference>
<keyword evidence="6" id="KW-1185">Reference proteome</keyword>
<evidence type="ECO:0000256" key="3">
    <source>
        <dbReference type="ARBA" id="ARBA00023163"/>
    </source>
</evidence>
<dbReference type="EMBL" id="SGXM01000004">
    <property type="protein sequence ID" value="RZT36900.1"/>
    <property type="molecule type" value="Genomic_DNA"/>
</dbReference>
<sequence length="302" mass="34014">MPDTDSTWQYSAHMHAEITQTIVSHALPYSPVGITRVHSTRRHSGMTDPYEREPAYLVILQLRPFGEQQLWLGGRPAPHVPYGAGWLAIYDLERNWSANLIGQYDCMQFYIPQAALTETAKDLGIRAVQHLHCPPHLAVSDPVVHHLSQALLPALAQPEQASALFVDHMALALRAHLVQRYAGVQVPSRRVQAGLAPWQEERAKALIMAHLDGEILLETLAEACNLSRAHFAKAFRASTGMPPHRWMVLQRIERARHYLTHTSLPLGEIAQLCGFADQSHFTRTFGKVVGINPGEWRRQKRH</sequence>
<proteinExistence type="predicted"/>
<dbReference type="InterPro" id="IPR009057">
    <property type="entry name" value="Homeodomain-like_sf"/>
</dbReference>
<comment type="caution">
    <text evidence="5">The sequence shown here is derived from an EMBL/GenBank/DDBJ whole genome shotgun (WGS) entry which is preliminary data.</text>
</comment>
<dbReference type="Gene3D" id="1.10.10.60">
    <property type="entry name" value="Homeodomain-like"/>
    <property type="match status" value="2"/>
</dbReference>
<dbReference type="InterPro" id="IPR050204">
    <property type="entry name" value="AraC_XylS_family_regulators"/>
</dbReference>
<dbReference type="SUPFAM" id="SSF46689">
    <property type="entry name" value="Homeodomain-like"/>
    <property type="match status" value="2"/>
</dbReference>
<dbReference type="InterPro" id="IPR018060">
    <property type="entry name" value="HTH_AraC"/>
</dbReference>
<evidence type="ECO:0000313" key="6">
    <source>
        <dbReference type="Proteomes" id="UP000291078"/>
    </source>
</evidence>
<evidence type="ECO:0000256" key="2">
    <source>
        <dbReference type="ARBA" id="ARBA00023125"/>
    </source>
</evidence>
<dbReference type="PROSITE" id="PS01124">
    <property type="entry name" value="HTH_ARAC_FAMILY_2"/>
    <property type="match status" value="1"/>
</dbReference>
<name>A0A4Q7RWB9_9BURK</name>
<reference evidence="5 6" key="1">
    <citation type="journal article" date="2015" name="Stand. Genomic Sci.">
        <title>Genomic Encyclopedia of Bacterial and Archaeal Type Strains, Phase III: the genomes of soil and plant-associated and newly described type strains.</title>
        <authorList>
            <person name="Whitman W.B."/>
            <person name="Woyke T."/>
            <person name="Klenk H.P."/>
            <person name="Zhou Y."/>
            <person name="Lilburn T.G."/>
            <person name="Beck B.J."/>
            <person name="De Vos P."/>
            <person name="Vandamme P."/>
            <person name="Eisen J.A."/>
            <person name="Garrity G."/>
            <person name="Hugenholtz P."/>
            <person name="Kyrpides N.C."/>
        </authorList>
    </citation>
    <scope>NUCLEOTIDE SEQUENCE [LARGE SCALE GENOMIC DNA]</scope>
    <source>
        <strain evidence="5 6">ASC-9842</strain>
    </source>
</reference>
<keyword evidence="1" id="KW-0805">Transcription regulation</keyword>
<evidence type="ECO:0000256" key="1">
    <source>
        <dbReference type="ARBA" id="ARBA00023015"/>
    </source>
</evidence>
<dbReference type="OrthoDB" id="8929714at2"/>
<dbReference type="PROSITE" id="PS00041">
    <property type="entry name" value="HTH_ARAC_FAMILY_1"/>
    <property type="match status" value="1"/>
</dbReference>
<dbReference type="GO" id="GO:0003700">
    <property type="term" value="F:DNA-binding transcription factor activity"/>
    <property type="evidence" value="ECO:0007669"/>
    <property type="project" value="InterPro"/>
</dbReference>
<accession>A0A4Q7RWB9</accession>
<dbReference type="Pfam" id="PF12833">
    <property type="entry name" value="HTH_18"/>
    <property type="match status" value="1"/>
</dbReference>
<dbReference type="PRINTS" id="PR00032">
    <property type="entry name" value="HTHARAC"/>
</dbReference>
<dbReference type="AlphaFoldDB" id="A0A4Q7RWB9"/>
<protein>
    <submittedName>
        <fullName evidence="5">AraC family transcriptional regulator</fullName>
    </submittedName>
</protein>
<dbReference type="PANTHER" id="PTHR46796:SF14">
    <property type="entry name" value="TRANSCRIPTIONAL REGULATORY PROTEIN"/>
    <property type="match status" value="1"/>
</dbReference>
<keyword evidence="3" id="KW-0804">Transcription</keyword>
<dbReference type="InterPro" id="IPR018062">
    <property type="entry name" value="HTH_AraC-typ_CS"/>
</dbReference>
<dbReference type="InterPro" id="IPR020449">
    <property type="entry name" value="Tscrpt_reg_AraC-type_HTH"/>
</dbReference>
<dbReference type="PANTHER" id="PTHR46796">
    <property type="entry name" value="HTH-TYPE TRANSCRIPTIONAL ACTIVATOR RHAS-RELATED"/>
    <property type="match status" value="1"/>
</dbReference>
<dbReference type="GO" id="GO:0043565">
    <property type="term" value="F:sequence-specific DNA binding"/>
    <property type="evidence" value="ECO:0007669"/>
    <property type="project" value="InterPro"/>
</dbReference>
<evidence type="ECO:0000313" key="5">
    <source>
        <dbReference type="EMBL" id="RZT36900.1"/>
    </source>
</evidence>
<gene>
    <name evidence="5" type="ORF">EV147_3564</name>
</gene>
<organism evidence="5 6">
    <name type="scientific">Cupriavidus agavae</name>
    <dbReference type="NCBI Taxonomy" id="1001822"/>
    <lineage>
        <taxon>Bacteria</taxon>
        <taxon>Pseudomonadati</taxon>
        <taxon>Pseudomonadota</taxon>
        <taxon>Betaproteobacteria</taxon>
        <taxon>Burkholderiales</taxon>
        <taxon>Burkholderiaceae</taxon>
        <taxon>Cupriavidus</taxon>
    </lineage>
</organism>
<dbReference type="SMART" id="SM00342">
    <property type="entry name" value="HTH_ARAC"/>
    <property type="match status" value="1"/>
</dbReference>
<keyword evidence="2" id="KW-0238">DNA-binding</keyword>